<keyword evidence="4" id="KW-1185">Reference proteome</keyword>
<name>A0ABT7SX69_9ALTE</name>
<dbReference type="Pfam" id="PF00111">
    <property type="entry name" value="Fer2"/>
    <property type="match status" value="1"/>
</dbReference>
<dbReference type="InterPro" id="IPR052353">
    <property type="entry name" value="Benzoxazolinone_Detox_Enz"/>
</dbReference>
<proteinExistence type="predicted"/>
<dbReference type="SUPFAM" id="SSF54292">
    <property type="entry name" value="2Fe-2S ferredoxin-like"/>
    <property type="match status" value="1"/>
</dbReference>
<protein>
    <submittedName>
        <fullName evidence="3">Class I ribonucleotide reductase maintenance protein YfaE</fullName>
    </submittedName>
</protein>
<dbReference type="RefSeq" id="WP_289365630.1">
    <property type="nucleotide sequence ID" value="NZ_JAUCBP010000007.1"/>
</dbReference>
<dbReference type="CDD" id="cd00207">
    <property type="entry name" value="fer2"/>
    <property type="match status" value="1"/>
</dbReference>
<evidence type="ECO:0000313" key="4">
    <source>
        <dbReference type="Proteomes" id="UP001234343"/>
    </source>
</evidence>
<dbReference type="PANTHER" id="PTHR30212:SF2">
    <property type="entry name" value="PROTEIN YIIM"/>
    <property type="match status" value="1"/>
</dbReference>
<feature type="domain" description="2Fe-2S ferredoxin-type" evidence="2">
    <location>
        <begin position="1"/>
        <end position="86"/>
    </location>
</feature>
<dbReference type="InterPro" id="IPR036010">
    <property type="entry name" value="2Fe-2S_ferredoxin-like_sf"/>
</dbReference>
<sequence>MVVTDANDGEPLTLRPSAKASILEALEIAQVEVQYHCRDGFCGACRCKIIEGSVDYFTDPLAFIDDDEILPCCSRPSSNIKIEIPK</sequence>
<evidence type="ECO:0000259" key="2">
    <source>
        <dbReference type="PROSITE" id="PS51085"/>
    </source>
</evidence>
<dbReference type="InterPro" id="IPR006058">
    <property type="entry name" value="2Fe2S_fd_BS"/>
</dbReference>
<gene>
    <name evidence="3" type="primary">yfaE</name>
    <name evidence="3" type="ORF">QTP81_09260</name>
</gene>
<organism evidence="3 4">
    <name type="scientific">Alteromonas arenosi</name>
    <dbReference type="NCBI Taxonomy" id="3055817"/>
    <lineage>
        <taxon>Bacteria</taxon>
        <taxon>Pseudomonadati</taxon>
        <taxon>Pseudomonadota</taxon>
        <taxon>Gammaproteobacteria</taxon>
        <taxon>Alteromonadales</taxon>
        <taxon>Alteromonadaceae</taxon>
        <taxon>Alteromonas/Salinimonas group</taxon>
        <taxon>Alteromonas</taxon>
    </lineage>
</organism>
<dbReference type="PANTHER" id="PTHR30212">
    <property type="entry name" value="PROTEIN YIIM"/>
    <property type="match status" value="1"/>
</dbReference>
<dbReference type="PROSITE" id="PS51085">
    <property type="entry name" value="2FE2S_FER_2"/>
    <property type="match status" value="1"/>
</dbReference>
<dbReference type="InterPro" id="IPR012675">
    <property type="entry name" value="Beta-grasp_dom_sf"/>
</dbReference>
<accession>A0ABT7SX69</accession>
<dbReference type="Gene3D" id="3.10.20.30">
    <property type="match status" value="1"/>
</dbReference>
<dbReference type="EMBL" id="JAUCBP010000007">
    <property type="protein sequence ID" value="MDM7860785.1"/>
    <property type="molecule type" value="Genomic_DNA"/>
</dbReference>
<evidence type="ECO:0000256" key="1">
    <source>
        <dbReference type="ARBA" id="ARBA00023075"/>
    </source>
</evidence>
<reference evidence="3 4" key="1">
    <citation type="submission" date="2023-06" db="EMBL/GenBank/DDBJ databases">
        <title>Alteromonas sp. ASW11-36 isolated from intertidal sand.</title>
        <authorList>
            <person name="Li Y."/>
        </authorList>
    </citation>
    <scope>NUCLEOTIDE SEQUENCE [LARGE SCALE GENOMIC DNA]</scope>
    <source>
        <strain evidence="3 4">ASW11-36</strain>
    </source>
</reference>
<keyword evidence="1" id="KW-0830">Ubiquinone</keyword>
<evidence type="ECO:0000313" key="3">
    <source>
        <dbReference type="EMBL" id="MDM7860785.1"/>
    </source>
</evidence>
<dbReference type="PROSITE" id="PS00197">
    <property type="entry name" value="2FE2S_FER_1"/>
    <property type="match status" value="1"/>
</dbReference>
<comment type="caution">
    <text evidence="3">The sequence shown here is derived from an EMBL/GenBank/DDBJ whole genome shotgun (WGS) entry which is preliminary data.</text>
</comment>
<dbReference type="NCBIfam" id="NF007985">
    <property type="entry name" value="PRK10713.1"/>
    <property type="match status" value="1"/>
</dbReference>
<dbReference type="Proteomes" id="UP001234343">
    <property type="component" value="Unassembled WGS sequence"/>
</dbReference>
<dbReference type="InterPro" id="IPR001041">
    <property type="entry name" value="2Fe-2S_ferredoxin-type"/>
</dbReference>